<dbReference type="HOGENOM" id="CLU_2143968_0_0_0"/>
<dbReference type="Proteomes" id="UP000006860">
    <property type="component" value="Chromosome"/>
</dbReference>
<keyword evidence="2" id="KW-1185">Reference proteome</keyword>
<dbReference type="KEGG" id="pbs:Plabr_0226"/>
<protein>
    <submittedName>
        <fullName evidence="1">Uncharacterized protein</fullName>
    </submittedName>
</protein>
<evidence type="ECO:0000313" key="1">
    <source>
        <dbReference type="EMBL" id="ADY57855.1"/>
    </source>
</evidence>
<dbReference type="AlphaFoldDB" id="F0SNM1"/>
<accession>F0SNM1</accession>
<sequence length="112" mass="12710">MADYSDEYKWWDQTESVTLTLKTTDGDEVQCIERAKRTGVNNRETVFQGVSLYGTEQFWLIPSALVDDNRVVHEGDTITDEDGAVSTIQAVQLVRKGSSKSHYRCLCSERET</sequence>
<evidence type="ECO:0000313" key="2">
    <source>
        <dbReference type="Proteomes" id="UP000006860"/>
    </source>
</evidence>
<reference evidence="2" key="1">
    <citation type="submission" date="2011-02" db="EMBL/GenBank/DDBJ databases">
        <title>The complete genome of Planctomyces brasiliensis DSM 5305.</title>
        <authorList>
            <person name="Lucas S."/>
            <person name="Copeland A."/>
            <person name="Lapidus A."/>
            <person name="Bruce D."/>
            <person name="Goodwin L."/>
            <person name="Pitluck S."/>
            <person name="Kyrpides N."/>
            <person name="Mavromatis K."/>
            <person name="Pagani I."/>
            <person name="Ivanova N."/>
            <person name="Ovchinnikova G."/>
            <person name="Lu M."/>
            <person name="Detter J.C."/>
            <person name="Han C."/>
            <person name="Land M."/>
            <person name="Hauser L."/>
            <person name="Markowitz V."/>
            <person name="Cheng J.-F."/>
            <person name="Hugenholtz P."/>
            <person name="Woyke T."/>
            <person name="Wu D."/>
            <person name="Tindall B."/>
            <person name="Pomrenke H.G."/>
            <person name="Brambilla E."/>
            <person name="Klenk H.-P."/>
            <person name="Eisen J.A."/>
        </authorList>
    </citation>
    <scope>NUCLEOTIDE SEQUENCE [LARGE SCALE GENOMIC DNA]</scope>
    <source>
        <strain evidence="2">ATCC 49424 / DSM 5305 / JCM 21570 / NBRC 103401 / IFAM 1448</strain>
    </source>
</reference>
<dbReference type="RefSeq" id="WP_013626599.1">
    <property type="nucleotide sequence ID" value="NC_015174.1"/>
</dbReference>
<dbReference type="STRING" id="756272.Plabr_0226"/>
<dbReference type="EMBL" id="CP002546">
    <property type="protein sequence ID" value="ADY57855.1"/>
    <property type="molecule type" value="Genomic_DNA"/>
</dbReference>
<name>F0SNM1_RUBBR</name>
<organism evidence="1 2">
    <name type="scientific">Rubinisphaera brasiliensis (strain ATCC 49424 / DSM 5305 / JCM 21570 / IAM 15109 / NBRC 103401 / IFAM 1448)</name>
    <name type="common">Planctomyces brasiliensis</name>
    <dbReference type="NCBI Taxonomy" id="756272"/>
    <lineage>
        <taxon>Bacteria</taxon>
        <taxon>Pseudomonadati</taxon>
        <taxon>Planctomycetota</taxon>
        <taxon>Planctomycetia</taxon>
        <taxon>Planctomycetales</taxon>
        <taxon>Planctomycetaceae</taxon>
        <taxon>Rubinisphaera</taxon>
    </lineage>
</organism>
<gene>
    <name evidence="1" type="ordered locus">Plabr_0226</name>
</gene>
<proteinExistence type="predicted"/>